<evidence type="ECO:0000313" key="3">
    <source>
        <dbReference type="Proteomes" id="UP001165085"/>
    </source>
</evidence>
<evidence type="ECO:0000313" key="2">
    <source>
        <dbReference type="EMBL" id="GMH96070.1"/>
    </source>
</evidence>
<dbReference type="AlphaFoldDB" id="A0A9W7C146"/>
<dbReference type="EMBL" id="BRXY01000458">
    <property type="protein sequence ID" value="GMH96070.1"/>
    <property type="molecule type" value="Genomic_DNA"/>
</dbReference>
<name>A0A9W7C146_9STRA</name>
<keyword evidence="3" id="KW-1185">Reference proteome</keyword>
<reference evidence="3" key="1">
    <citation type="journal article" date="2023" name="Commun. Biol.">
        <title>Genome analysis of Parmales, the sister group of diatoms, reveals the evolutionary specialization of diatoms from phago-mixotrophs to photoautotrophs.</title>
        <authorList>
            <person name="Ban H."/>
            <person name="Sato S."/>
            <person name="Yoshikawa S."/>
            <person name="Yamada K."/>
            <person name="Nakamura Y."/>
            <person name="Ichinomiya M."/>
            <person name="Sato N."/>
            <person name="Blanc-Mathieu R."/>
            <person name="Endo H."/>
            <person name="Kuwata A."/>
            <person name="Ogata H."/>
        </authorList>
    </citation>
    <scope>NUCLEOTIDE SEQUENCE [LARGE SCALE GENOMIC DNA]</scope>
    <source>
        <strain evidence="3">NIES 3701</strain>
    </source>
</reference>
<evidence type="ECO:0008006" key="4">
    <source>
        <dbReference type="Google" id="ProtNLM"/>
    </source>
</evidence>
<dbReference type="InterPro" id="IPR036291">
    <property type="entry name" value="NAD(P)-bd_dom_sf"/>
</dbReference>
<dbReference type="Gene3D" id="3.30.1780.10">
    <property type="entry name" value="ornithine cyclodeaminase, domain 1"/>
    <property type="match status" value="1"/>
</dbReference>
<dbReference type="Pfam" id="PF02423">
    <property type="entry name" value="OCD_Mu_crystall"/>
    <property type="match status" value="1"/>
</dbReference>
<dbReference type="InterPro" id="IPR023401">
    <property type="entry name" value="ODC_N"/>
</dbReference>
<evidence type="ECO:0000256" key="1">
    <source>
        <dbReference type="ARBA" id="ARBA00008903"/>
    </source>
</evidence>
<dbReference type="Gene3D" id="3.40.50.720">
    <property type="entry name" value="NAD(P)-binding Rossmann-like Domain"/>
    <property type="match status" value="1"/>
</dbReference>
<protein>
    <recommendedName>
        <fullName evidence="4">Ornithine cyclodeaminase</fullName>
    </recommendedName>
</protein>
<dbReference type="PIRSF" id="PIRSF001439">
    <property type="entry name" value="CryM"/>
    <property type="match status" value="1"/>
</dbReference>
<dbReference type="SUPFAM" id="SSF51735">
    <property type="entry name" value="NAD(P)-binding Rossmann-fold domains"/>
    <property type="match status" value="1"/>
</dbReference>
<accession>A0A9W7C146</accession>
<dbReference type="InterPro" id="IPR003462">
    <property type="entry name" value="ODC_Mu_crystall"/>
</dbReference>
<sequence length="343" mass="36308">MLSHCRNALRLTAKSSRAALSTFSPPRLFDYESITKNLSVADAITSVEDAFARLAENKVDVPLPMHIGVDETSAAGPGDCHIKGGYISGTPTFTVKLACVSFTKNLEKNLPTGSGIFVVVSAETGAPLGVFQENRFMTDLRTGAAGAVSMKHCSASHHDDVGFIGCGLIARNMARAAAAVRPYKGFAYAMDGAEQFCEDMTAELGMPFTVVDSAEKLCGSSDVIFTQTPGAAPVLELPWLRPHATIIASGSDQPTKNEIPSDVMKAGKYVSDLTKQTVRVGELRTAVKEGVMTEDDVYAELGEIVNGSKPGREGDELIVVDLTGTGAQDAAIGQVAWDKMSKL</sequence>
<dbReference type="Proteomes" id="UP001165085">
    <property type="component" value="Unassembled WGS sequence"/>
</dbReference>
<comment type="caution">
    <text evidence="2">The sequence shown here is derived from an EMBL/GenBank/DDBJ whole genome shotgun (WGS) entry which is preliminary data.</text>
</comment>
<comment type="similarity">
    <text evidence="1">Belongs to the ornithine cyclodeaminase/mu-crystallin family.</text>
</comment>
<gene>
    <name evidence="2" type="ORF">TrST_g931</name>
</gene>
<dbReference type="OrthoDB" id="41492at2759"/>
<proteinExistence type="inferred from homology"/>
<dbReference type="PANTHER" id="PTHR13812">
    <property type="entry name" value="KETIMINE REDUCTASE MU-CRYSTALLIN"/>
    <property type="match status" value="1"/>
</dbReference>
<dbReference type="PANTHER" id="PTHR13812:SF19">
    <property type="entry name" value="KETIMINE REDUCTASE MU-CRYSTALLIN"/>
    <property type="match status" value="1"/>
</dbReference>
<dbReference type="GO" id="GO:0005737">
    <property type="term" value="C:cytoplasm"/>
    <property type="evidence" value="ECO:0007669"/>
    <property type="project" value="TreeGrafter"/>
</dbReference>
<organism evidence="2 3">
    <name type="scientific">Triparma strigata</name>
    <dbReference type="NCBI Taxonomy" id="1606541"/>
    <lineage>
        <taxon>Eukaryota</taxon>
        <taxon>Sar</taxon>
        <taxon>Stramenopiles</taxon>
        <taxon>Ochrophyta</taxon>
        <taxon>Bolidophyceae</taxon>
        <taxon>Parmales</taxon>
        <taxon>Triparmaceae</taxon>
        <taxon>Triparma</taxon>
    </lineage>
</organism>